<proteinExistence type="inferred from homology"/>
<keyword evidence="5 6" id="KW-0472">Membrane</keyword>
<keyword evidence="3 6" id="KW-0812">Transmembrane</keyword>
<organism evidence="8 9">
    <name type="scientific">Corynebacterium meitnerae</name>
    <dbReference type="NCBI Taxonomy" id="2913498"/>
    <lineage>
        <taxon>Bacteria</taxon>
        <taxon>Bacillati</taxon>
        <taxon>Actinomycetota</taxon>
        <taxon>Actinomycetes</taxon>
        <taxon>Mycobacteriales</taxon>
        <taxon>Corynebacteriaceae</taxon>
        <taxon>Corynebacterium</taxon>
    </lineage>
</organism>
<evidence type="ECO:0000256" key="2">
    <source>
        <dbReference type="ARBA" id="ARBA00007165"/>
    </source>
</evidence>
<dbReference type="Proteomes" id="UP001146468">
    <property type="component" value="Unassembled WGS sequence"/>
</dbReference>
<dbReference type="RefSeq" id="WP_269964637.1">
    <property type="nucleotide sequence ID" value="NZ_JAKMUS010000002.1"/>
</dbReference>
<gene>
    <name evidence="8" type="ORF">L8U60_01550</name>
</gene>
<evidence type="ECO:0000313" key="8">
    <source>
        <dbReference type="EMBL" id="MCZ9293173.1"/>
    </source>
</evidence>
<feature type="transmembrane region" description="Helical" evidence="6">
    <location>
        <begin position="21"/>
        <end position="39"/>
    </location>
</feature>
<dbReference type="InterPro" id="IPR045214">
    <property type="entry name" value="Surf1/Surf4"/>
</dbReference>
<dbReference type="Pfam" id="PF02104">
    <property type="entry name" value="SURF1"/>
    <property type="match status" value="1"/>
</dbReference>
<evidence type="ECO:0000256" key="3">
    <source>
        <dbReference type="ARBA" id="ARBA00022692"/>
    </source>
</evidence>
<keyword evidence="6" id="KW-1003">Cell membrane</keyword>
<accession>A0A9X3LUS1</accession>
<evidence type="ECO:0000256" key="7">
    <source>
        <dbReference type="SAM" id="MobiDB-lite"/>
    </source>
</evidence>
<keyword evidence="4 6" id="KW-1133">Transmembrane helix</keyword>
<evidence type="ECO:0000256" key="5">
    <source>
        <dbReference type="ARBA" id="ARBA00023136"/>
    </source>
</evidence>
<evidence type="ECO:0000313" key="9">
    <source>
        <dbReference type="Proteomes" id="UP001146468"/>
    </source>
</evidence>
<feature type="transmembrane region" description="Helical" evidence="6">
    <location>
        <begin position="225"/>
        <end position="244"/>
    </location>
</feature>
<dbReference type="PANTHER" id="PTHR23427">
    <property type="entry name" value="SURFEIT LOCUS PROTEIN"/>
    <property type="match status" value="1"/>
</dbReference>
<feature type="compositionally biased region" description="Low complexity" evidence="7">
    <location>
        <begin position="278"/>
        <end position="293"/>
    </location>
</feature>
<dbReference type="PANTHER" id="PTHR23427:SF2">
    <property type="entry name" value="SURFEIT LOCUS PROTEIN 1"/>
    <property type="match status" value="1"/>
</dbReference>
<feature type="region of interest" description="Disordered" evidence="7">
    <location>
        <begin position="255"/>
        <end position="310"/>
    </location>
</feature>
<sequence length="310" mass="33841">MTTSNSQTSQPLWKSFLNPGWAIAAILAIAFSWFAITWLSPWQLNKDHDIKERNQRIEAAFEADPVDVSTILASGYTPSKEWTRVTMTGHYNPDSEILLRLRPVDGTPAFQSLVAFTLDSGDTILVNRGWVPAAEGGTRVPPLDPVPTGNTTLSAMLRTSDPATGTAPLEDQGFTMVQAIDTAHIAELTSQDLVSPYAQLLSDQPGVLNPIPLPMLDRGNHLSYGLQWIAFGIMAPAGLAYFIYSEIRERRRYRDEQREMESLTSTSGDSAAGPPDESAPSTTPAPAAPARARYGQSRKNPWAEKGPKGF</sequence>
<dbReference type="EMBL" id="JAKMUS010000002">
    <property type="protein sequence ID" value="MCZ9293173.1"/>
    <property type="molecule type" value="Genomic_DNA"/>
</dbReference>
<comment type="subcellular location">
    <subcellularLocation>
        <location evidence="6">Cell membrane</location>
        <topology evidence="6">Multi-pass membrane protein</topology>
    </subcellularLocation>
    <subcellularLocation>
        <location evidence="1">Membrane</location>
    </subcellularLocation>
</comment>
<dbReference type="InterPro" id="IPR002994">
    <property type="entry name" value="Surf1/Shy1"/>
</dbReference>
<dbReference type="PROSITE" id="PS50895">
    <property type="entry name" value="SURF1"/>
    <property type="match status" value="1"/>
</dbReference>
<evidence type="ECO:0000256" key="1">
    <source>
        <dbReference type="ARBA" id="ARBA00004370"/>
    </source>
</evidence>
<protein>
    <recommendedName>
        <fullName evidence="6">SURF1-like protein</fullName>
    </recommendedName>
</protein>
<reference evidence="8" key="1">
    <citation type="submission" date="2022-02" db="EMBL/GenBank/DDBJ databases">
        <title>Corynebacterium sp. from urogenital microbiome.</title>
        <authorList>
            <person name="Cappelli E.A."/>
            <person name="Ribeiro T.G."/>
            <person name="Peixe L."/>
        </authorList>
    </citation>
    <scope>NUCLEOTIDE SEQUENCE</scope>
    <source>
        <strain evidence="8">C8Ua_172</strain>
    </source>
</reference>
<dbReference type="CDD" id="cd06662">
    <property type="entry name" value="SURF1"/>
    <property type="match status" value="1"/>
</dbReference>
<name>A0A9X3LUS1_9CORY</name>
<dbReference type="AlphaFoldDB" id="A0A9X3LUS1"/>
<comment type="similarity">
    <text evidence="2 6">Belongs to the SURF1 family.</text>
</comment>
<feature type="compositionally biased region" description="Basic and acidic residues" evidence="7">
    <location>
        <begin position="301"/>
        <end position="310"/>
    </location>
</feature>
<dbReference type="GO" id="GO:0005886">
    <property type="term" value="C:plasma membrane"/>
    <property type="evidence" value="ECO:0007669"/>
    <property type="project" value="UniProtKB-SubCell"/>
</dbReference>
<comment type="caution">
    <text evidence="8">The sequence shown here is derived from an EMBL/GenBank/DDBJ whole genome shotgun (WGS) entry which is preliminary data.</text>
</comment>
<evidence type="ECO:0000256" key="4">
    <source>
        <dbReference type="ARBA" id="ARBA00022989"/>
    </source>
</evidence>
<keyword evidence="9" id="KW-1185">Reference proteome</keyword>
<evidence type="ECO:0000256" key="6">
    <source>
        <dbReference type="RuleBase" id="RU363076"/>
    </source>
</evidence>